<dbReference type="CDD" id="cd02440">
    <property type="entry name" value="AdoMet_MTases"/>
    <property type="match status" value="1"/>
</dbReference>
<keyword evidence="2" id="KW-1185">Reference proteome</keyword>
<reference evidence="1 2" key="1">
    <citation type="submission" date="2024-07" db="EMBL/GenBank/DDBJ databases">
        <title>Chromosome-level genome assembly of the water stick insect Ranatra chinensis (Heteroptera: Nepidae).</title>
        <authorList>
            <person name="Liu X."/>
        </authorList>
    </citation>
    <scope>NUCLEOTIDE SEQUENCE [LARGE SCALE GENOMIC DNA]</scope>
    <source>
        <strain evidence="1">Cailab_2021Rc</strain>
        <tissue evidence="1">Muscle</tissue>
    </source>
</reference>
<dbReference type="EMBL" id="JBFDAA010000006">
    <property type="protein sequence ID" value="KAL1131324.1"/>
    <property type="molecule type" value="Genomic_DNA"/>
</dbReference>
<gene>
    <name evidence="1" type="ORF">AAG570_010942</name>
</gene>
<dbReference type="PROSITE" id="PS00092">
    <property type="entry name" value="N6_MTASE"/>
    <property type="match status" value="1"/>
</dbReference>
<dbReference type="Gene3D" id="3.40.50.150">
    <property type="entry name" value="Vaccinia Virus protein VP39"/>
    <property type="match status" value="1"/>
</dbReference>
<dbReference type="PANTHER" id="PTHR23290:SF0">
    <property type="entry name" value="RRNA N6-ADENOSINE-METHYLTRANSFERASE METTL5"/>
    <property type="match status" value="1"/>
</dbReference>
<proteinExistence type="predicted"/>
<dbReference type="Proteomes" id="UP001558652">
    <property type="component" value="Unassembled WGS sequence"/>
</dbReference>
<organism evidence="1 2">
    <name type="scientific">Ranatra chinensis</name>
    <dbReference type="NCBI Taxonomy" id="642074"/>
    <lineage>
        <taxon>Eukaryota</taxon>
        <taxon>Metazoa</taxon>
        <taxon>Ecdysozoa</taxon>
        <taxon>Arthropoda</taxon>
        <taxon>Hexapoda</taxon>
        <taxon>Insecta</taxon>
        <taxon>Pterygota</taxon>
        <taxon>Neoptera</taxon>
        <taxon>Paraneoptera</taxon>
        <taxon>Hemiptera</taxon>
        <taxon>Heteroptera</taxon>
        <taxon>Panheteroptera</taxon>
        <taxon>Nepomorpha</taxon>
        <taxon>Nepidae</taxon>
        <taxon>Ranatrinae</taxon>
        <taxon>Ranatra</taxon>
    </lineage>
</organism>
<dbReference type="Pfam" id="PF06325">
    <property type="entry name" value="PrmA"/>
    <property type="match status" value="1"/>
</dbReference>
<dbReference type="SUPFAM" id="SSF53335">
    <property type="entry name" value="S-adenosyl-L-methionine-dependent methyltransferases"/>
    <property type="match status" value="1"/>
</dbReference>
<evidence type="ECO:0008006" key="3">
    <source>
        <dbReference type="Google" id="ProtNLM"/>
    </source>
</evidence>
<dbReference type="InterPro" id="IPR051720">
    <property type="entry name" value="rRNA_MeTrfase/Polyamine_Synth"/>
</dbReference>
<evidence type="ECO:0000313" key="2">
    <source>
        <dbReference type="Proteomes" id="UP001558652"/>
    </source>
</evidence>
<protein>
    <recommendedName>
        <fullName evidence="3">Methyltransferase small domain-containing protein</fullName>
    </recommendedName>
</protein>
<dbReference type="InterPro" id="IPR029063">
    <property type="entry name" value="SAM-dependent_MTases_sf"/>
</dbReference>
<accession>A0ABD0Z7H3</accession>
<sequence length="281" mass="30641">MEEATISILAFTKHQPNPPPPQLGIVLLTCGKLTNKKILEELELNKKLLKQGGVPPLSTAPLAAVPGGSLPNLLRDLECCLEEVETFGTRAKIRLEQYPTPAHLAACVLHTIETSFGDISGRLVADLGCGCGNLTVGASLLGAASVVGFDIDPDALQVFESNRHNDFDGLRCPDDVEAVLCDVTSSVISSRWHGVFDTVIMNPPFGTKKKGIDLEFVKVGLQLAPVVYSLHKTSTRNHIVKKFEGRCQVLAQLRFNIDHSYKFHTRDSVDISVDLIKFCKK</sequence>
<comment type="caution">
    <text evidence="1">The sequence shown here is derived from an EMBL/GenBank/DDBJ whole genome shotgun (WGS) entry which is preliminary data.</text>
</comment>
<dbReference type="AlphaFoldDB" id="A0ABD0Z7H3"/>
<evidence type="ECO:0000313" key="1">
    <source>
        <dbReference type="EMBL" id="KAL1131324.1"/>
    </source>
</evidence>
<dbReference type="GO" id="GO:0016740">
    <property type="term" value="F:transferase activity"/>
    <property type="evidence" value="ECO:0007669"/>
    <property type="project" value="UniProtKB-ARBA"/>
</dbReference>
<name>A0ABD0Z7H3_9HEMI</name>
<dbReference type="PANTHER" id="PTHR23290">
    <property type="entry name" value="RRNA N6-ADENOSINE-METHYLTRANSFERASE METTL5"/>
    <property type="match status" value="1"/>
</dbReference>
<dbReference type="InterPro" id="IPR002052">
    <property type="entry name" value="DNA_methylase_N6_adenine_CS"/>
</dbReference>